<feature type="compositionally biased region" description="Acidic residues" evidence="10">
    <location>
        <begin position="1"/>
        <end position="10"/>
    </location>
</feature>
<evidence type="ECO:0000256" key="6">
    <source>
        <dbReference type="ARBA" id="ARBA00022843"/>
    </source>
</evidence>
<dbReference type="InterPro" id="IPR018866">
    <property type="entry name" value="Znf-4CXXC_R1"/>
</dbReference>
<dbReference type="STRING" id="7574.A0A2R2MTF4"/>
<reference evidence="13" key="2">
    <citation type="submission" date="2025-08" db="UniProtKB">
        <authorList>
            <consortium name="RefSeq"/>
        </authorList>
    </citation>
    <scope>IDENTIFICATION</scope>
</reference>
<evidence type="ECO:0000256" key="2">
    <source>
        <dbReference type="ARBA" id="ARBA00004496"/>
    </source>
</evidence>
<dbReference type="OrthoDB" id="298344at2759"/>
<evidence type="ECO:0000256" key="3">
    <source>
        <dbReference type="ARBA" id="ARBA00022490"/>
    </source>
</evidence>
<keyword evidence="7" id="KW-0805">Transcription regulation</keyword>
<keyword evidence="13" id="KW-0131">Cell cycle</keyword>
<proteinExistence type="predicted"/>
<evidence type="ECO:0000256" key="4">
    <source>
        <dbReference type="ARBA" id="ARBA00022499"/>
    </source>
</evidence>
<dbReference type="PANTHER" id="PTHR31169">
    <property type="entry name" value="OS05G0300700 PROTEIN"/>
    <property type="match status" value="1"/>
</dbReference>
<dbReference type="GO" id="GO:0005634">
    <property type="term" value="C:nucleus"/>
    <property type="evidence" value="ECO:0007669"/>
    <property type="project" value="UniProtKB-SubCell"/>
</dbReference>
<keyword evidence="12" id="KW-1185">Reference proteome</keyword>
<evidence type="ECO:0000256" key="8">
    <source>
        <dbReference type="ARBA" id="ARBA00023163"/>
    </source>
</evidence>
<keyword evidence="8" id="KW-0804">Transcription</keyword>
<keyword evidence="6" id="KW-0832">Ubl conjugation</keyword>
<evidence type="ECO:0000256" key="9">
    <source>
        <dbReference type="ARBA" id="ARBA00023242"/>
    </source>
</evidence>
<keyword evidence="13" id="KW-0132">Cell division</keyword>
<name>A0A2R2MTF4_LINAN</name>
<organism evidence="12 13">
    <name type="scientific">Lingula anatina</name>
    <name type="common">Brachiopod</name>
    <name type="synonym">Lingula unguis</name>
    <dbReference type="NCBI Taxonomy" id="7574"/>
    <lineage>
        <taxon>Eukaryota</taxon>
        <taxon>Metazoa</taxon>
        <taxon>Spiralia</taxon>
        <taxon>Lophotrochozoa</taxon>
        <taxon>Brachiopoda</taxon>
        <taxon>Linguliformea</taxon>
        <taxon>Lingulata</taxon>
        <taxon>Lingulida</taxon>
        <taxon>Linguloidea</taxon>
        <taxon>Lingulidae</taxon>
        <taxon>Lingula</taxon>
    </lineage>
</organism>
<reference evidence="13" key="1">
    <citation type="journal article" date="2015" name="Nat. Commun.">
        <title>The Lingula genome provides insights into brachiopod evolution and the origin of phosphate biomineralization.</title>
        <authorList>
            <person name="Luo Y.J."/>
            <person name="Takeuchi T."/>
            <person name="Koyanagi R."/>
            <person name="Yamada L."/>
            <person name="Kanda M."/>
            <person name="Khalturina M."/>
            <person name="Fujie M."/>
            <person name="Yamasaki S.I."/>
            <person name="Endo K."/>
            <person name="Satoh N."/>
        </authorList>
    </citation>
    <scope>NUCLEOTIDE SEQUENCE</scope>
</reference>
<dbReference type="KEGG" id="lak:106160202"/>
<evidence type="ECO:0000256" key="10">
    <source>
        <dbReference type="SAM" id="MobiDB-lite"/>
    </source>
</evidence>
<feature type="non-terminal residue" evidence="13">
    <location>
        <position position="1"/>
    </location>
</feature>
<dbReference type="Pfam" id="PF10497">
    <property type="entry name" value="zf-4CXXC_R1"/>
    <property type="match status" value="1"/>
</dbReference>
<protein>
    <submittedName>
        <fullName evidence="13">Cell division cycle-associated protein 7</fullName>
    </submittedName>
</protein>
<keyword evidence="5" id="KW-0597">Phosphoprotein</keyword>
<comment type="subcellular location">
    <subcellularLocation>
        <location evidence="2">Cytoplasm</location>
    </subcellularLocation>
    <subcellularLocation>
        <location evidence="1">Nucleus</location>
    </subcellularLocation>
</comment>
<evidence type="ECO:0000313" key="12">
    <source>
        <dbReference type="Proteomes" id="UP000085678"/>
    </source>
</evidence>
<dbReference type="GO" id="GO:0005737">
    <property type="term" value="C:cytoplasm"/>
    <property type="evidence" value="ECO:0007669"/>
    <property type="project" value="UniProtKB-SubCell"/>
</dbReference>
<evidence type="ECO:0000259" key="11">
    <source>
        <dbReference type="Pfam" id="PF10497"/>
    </source>
</evidence>
<dbReference type="GO" id="GO:0051301">
    <property type="term" value="P:cell division"/>
    <property type="evidence" value="ECO:0007669"/>
    <property type="project" value="UniProtKB-KW"/>
</dbReference>
<evidence type="ECO:0000256" key="5">
    <source>
        <dbReference type="ARBA" id="ARBA00022553"/>
    </source>
</evidence>
<dbReference type="PANTHER" id="PTHR31169:SF8">
    <property type="entry name" value="ZINC-FINGER DOMAIN OF MONOAMINE-OXIDASE A REPRESSOR R1 PROTEIN"/>
    <property type="match status" value="1"/>
</dbReference>
<dbReference type="GO" id="GO:0006355">
    <property type="term" value="P:regulation of DNA-templated transcription"/>
    <property type="evidence" value="ECO:0007669"/>
    <property type="project" value="InterPro"/>
</dbReference>
<sequence length="157" mass="17814">EDEEEEEEEEYTRLTPSKRKPRAPSGVRYIKPADEVTEEDLELVATHVSEKRYDSAEGTSCHQCRQKTSDMKTSCRSKECFGVRGQFCGPCLRNRYGEDAKEALKDPAWSCPPCRGICNCSFCRKKNGRGATGILIHIAREHGFPDVNSYLNSFKKN</sequence>
<dbReference type="AlphaFoldDB" id="A0A2R2MTF4"/>
<gene>
    <name evidence="13" type="primary">LOC106160202</name>
</gene>
<evidence type="ECO:0000256" key="1">
    <source>
        <dbReference type="ARBA" id="ARBA00004123"/>
    </source>
</evidence>
<dbReference type="RefSeq" id="XP_023933550.1">
    <property type="nucleotide sequence ID" value="XM_024077782.1"/>
</dbReference>
<feature type="region of interest" description="Disordered" evidence="10">
    <location>
        <begin position="1"/>
        <end position="26"/>
    </location>
</feature>
<keyword evidence="4" id="KW-1017">Isopeptide bond</keyword>
<keyword evidence="3" id="KW-0963">Cytoplasm</keyword>
<evidence type="ECO:0000256" key="7">
    <source>
        <dbReference type="ARBA" id="ARBA00023015"/>
    </source>
</evidence>
<evidence type="ECO:0000313" key="13">
    <source>
        <dbReference type="RefSeq" id="XP_023933550.1"/>
    </source>
</evidence>
<accession>A0A2R2MTF4</accession>
<dbReference type="GeneID" id="106160202"/>
<dbReference type="InParanoid" id="A0A2R2MTF4"/>
<feature type="domain" description="Zinc-finger" evidence="11">
    <location>
        <begin position="53"/>
        <end position="151"/>
    </location>
</feature>
<dbReference type="InterPro" id="IPR040221">
    <property type="entry name" value="CDCA7/CDA7L"/>
</dbReference>
<keyword evidence="9" id="KW-0539">Nucleus</keyword>
<dbReference type="Proteomes" id="UP000085678">
    <property type="component" value="Unplaced"/>
</dbReference>